<comment type="caution">
    <text evidence="1">The sequence shown here is derived from an EMBL/GenBank/DDBJ whole genome shotgun (WGS) entry which is preliminary data.</text>
</comment>
<dbReference type="EMBL" id="JAQQDW010000007">
    <property type="protein sequence ID" value="MFM0102984.1"/>
    <property type="molecule type" value="Genomic_DNA"/>
</dbReference>
<proteinExistence type="predicted"/>
<keyword evidence="2" id="KW-1185">Reference proteome</keyword>
<organism evidence="1 2">
    <name type="scientific">Paraburkholderia rhynchosiae</name>
    <dbReference type="NCBI Taxonomy" id="487049"/>
    <lineage>
        <taxon>Bacteria</taxon>
        <taxon>Pseudomonadati</taxon>
        <taxon>Pseudomonadota</taxon>
        <taxon>Betaproteobacteria</taxon>
        <taxon>Burkholderiales</taxon>
        <taxon>Burkholderiaceae</taxon>
        <taxon>Paraburkholderia</taxon>
    </lineage>
</organism>
<evidence type="ECO:0000313" key="2">
    <source>
        <dbReference type="Proteomes" id="UP001629235"/>
    </source>
</evidence>
<evidence type="ECO:0000313" key="1">
    <source>
        <dbReference type="EMBL" id="MFM0102984.1"/>
    </source>
</evidence>
<accession>A0ACC7N7Q9</accession>
<name>A0ACC7N7Q9_9BURK</name>
<reference evidence="1 2" key="1">
    <citation type="journal article" date="2024" name="Chem. Sci.">
        <title>Discovery of megapolipeptins by genome mining of a Burkholderiales bacteria collection.</title>
        <authorList>
            <person name="Paulo B.S."/>
            <person name="Recchia M.J.J."/>
            <person name="Lee S."/>
            <person name="Fergusson C.H."/>
            <person name="Romanowski S.B."/>
            <person name="Hernandez A."/>
            <person name="Krull N."/>
            <person name="Liu D.Y."/>
            <person name="Cavanagh H."/>
            <person name="Bos A."/>
            <person name="Gray C.A."/>
            <person name="Murphy B.T."/>
            <person name="Linington R.G."/>
            <person name="Eustaquio A.S."/>
        </authorList>
    </citation>
    <scope>NUCLEOTIDE SEQUENCE [LARGE SCALE GENOMIC DNA]</scope>
    <source>
        <strain evidence="1 2">RL18-126-BIB-B</strain>
    </source>
</reference>
<dbReference type="Proteomes" id="UP001629235">
    <property type="component" value="Unassembled WGS sequence"/>
</dbReference>
<sequence length="77" mass="8672">MVASLPNKWRYLDKKSYLNATNIFDDFGVLPIAGVLETSPLNMDTLFIRASIPGREPDGEQPQRRRDGRTILTISPP</sequence>
<gene>
    <name evidence="1" type="ORF">PQR01_05710</name>
</gene>
<protein>
    <submittedName>
        <fullName evidence="1">Uncharacterized protein</fullName>
    </submittedName>
</protein>